<name>A0A0N1HCJ8_9EURO</name>
<dbReference type="GeneID" id="28741986"/>
<dbReference type="Pfam" id="PF03928">
    <property type="entry name" value="HbpS-like"/>
    <property type="match status" value="1"/>
</dbReference>
<keyword evidence="3" id="KW-1185">Reference proteome</keyword>
<evidence type="ECO:0000313" key="3">
    <source>
        <dbReference type="Proteomes" id="UP000038010"/>
    </source>
</evidence>
<feature type="chain" id="PRO_5005873307" evidence="1">
    <location>
        <begin position="18"/>
        <end position="171"/>
    </location>
</feature>
<keyword evidence="1" id="KW-0732">Signal</keyword>
<dbReference type="PANTHER" id="PTHR34309:SF1">
    <property type="entry name" value="PROTEIN GLCG"/>
    <property type="match status" value="1"/>
</dbReference>
<dbReference type="AlphaFoldDB" id="A0A0N1HCJ8"/>
<dbReference type="VEuPathDB" id="FungiDB:AB675_9561"/>
<dbReference type="InterPro" id="IPR052517">
    <property type="entry name" value="GlcG_carb_metab_protein"/>
</dbReference>
<gene>
    <name evidence="2" type="ORF">AB675_9561</name>
</gene>
<dbReference type="PANTHER" id="PTHR34309">
    <property type="entry name" value="SLR1406 PROTEIN"/>
    <property type="match status" value="1"/>
</dbReference>
<dbReference type="Proteomes" id="UP000038010">
    <property type="component" value="Unassembled WGS sequence"/>
</dbReference>
<evidence type="ECO:0000313" key="2">
    <source>
        <dbReference type="EMBL" id="KPI42447.1"/>
    </source>
</evidence>
<evidence type="ECO:0000256" key="1">
    <source>
        <dbReference type="SAM" id="SignalP"/>
    </source>
</evidence>
<dbReference type="EMBL" id="LFJN01000007">
    <property type="protein sequence ID" value="KPI42447.1"/>
    <property type="molecule type" value="Genomic_DNA"/>
</dbReference>
<dbReference type="RefSeq" id="XP_018002410.1">
    <property type="nucleotide sequence ID" value="XM_018150106.1"/>
</dbReference>
<comment type="caution">
    <text evidence="2">The sequence shown here is derived from an EMBL/GenBank/DDBJ whole genome shotgun (WGS) entry which is preliminary data.</text>
</comment>
<proteinExistence type="predicted"/>
<dbReference type="InterPro" id="IPR038084">
    <property type="entry name" value="PduO/GlcC-like_sf"/>
</dbReference>
<sequence length="171" mass="17606">MFSKLICALPFLSLTLAQNSVANNNYLGSTPFERHSVNHTQTLSIIEAAVEESLNLSIPVNIAVVDPSALLVGFLRVDNAYPGSIDIAQKKSRTVALFNGAFPSAGLYNSSQPGAALYAIEQTNGGLVVFGGGVPIFADGYFIGAVGVSGGTVDQDIQIATAGVNAVGSTT</sequence>
<reference evidence="2 3" key="1">
    <citation type="submission" date="2015-06" db="EMBL/GenBank/DDBJ databases">
        <title>Draft genome of the ant-associated black yeast Phialophora attae CBS 131958.</title>
        <authorList>
            <person name="Moreno L.F."/>
            <person name="Stielow B.J."/>
            <person name="de Hoog S."/>
            <person name="Vicente V.A."/>
            <person name="Weiss V.A."/>
            <person name="de Vries M."/>
            <person name="Cruz L.M."/>
            <person name="Souza E.M."/>
        </authorList>
    </citation>
    <scope>NUCLEOTIDE SEQUENCE [LARGE SCALE GENOMIC DNA]</scope>
    <source>
        <strain evidence="2 3">CBS 131958</strain>
    </source>
</reference>
<protein>
    <submittedName>
        <fullName evidence="2">Putative 15.0 kDa protein in dhaT-dhaS intergenic region</fullName>
    </submittedName>
</protein>
<accession>A0A0N1HCJ8</accession>
<dbReference type="SUPFAM" id="SSF143744">
    <property type="entry name" value="GlcG-like"/>
    <property type="match status" value="1"/>
</dbReference>
<organism evidence="2 3">
    <name type="scientific">Cyphellophora attinorum</name>
    <dbReference type="NCBI Taxonomy" id="1664694"/>
    <lineage>
        <taxon>Eukaryota</taxon>
        <taxon>Fungi</taxon>
        <taxon>Dikarya</taxon>
        <taxon>Ascomycota</taxon>
        <taxon>Pezizomycotina</taxon>
        <taxon>Eurotiomycetes</taxon>
        <taxon>Chaetothyriomycetidae</taxon>
        <taxon>Chaetothyriales</taxon>
        <taxon>Cyphellophoraceae</taxon>
        <taxon>Cyphellophora</taxon>
    </lineage>
</organism>
<dbReference type="InterPro" id="IPR005624">
    <property type="entry name" value="PduO/GlcC-like"/>
</dbReference>
<dbReference type="OrthoDB" id="5075159at2759"/>
<feature type="signal peptide" evidence="1">
    <location>
        <begin position="1"/>
        <end position="17"/>
    </location>
</feature>
<dbReference type="Gene3D" id="3.30.450.150">
    <property type="entry name" value="Haem-degrading domain"/>
    <property type="match status" value="1"/>
</dbReference>